<feature type="domain" description="DUF5689" evidence="2">
    <location>
        <begin position="60"/>
        <end position="241"/>
    </location>
</feature>
<protein>
    <submittedName>
        <fullName evidence="3">DUF5689 domain-containing protein</fullName>
    </submittedName>
</protein>
<evidence type="ECO:0000256" key="1">
    <source>
        <dbReference type="SAM" id="SignalP"/>
    </source>
</evidence>
<proteinExistence type="predicted"/>
<accession>A0ABS9UXM0</accession>
<dbReference type="RefSeq" id="WP_241346723.1">
    <property type="nucleotide sequence ID" value="NZ_JAKZGP010000005.1"/>
</dbReference>
<evidence type="ECO:0000313" key="3">
    <source>
        <dbReference type="EMBL" id="MCH7408503.1"/>
    </source>
</evidence>
<dbReference type="InterPro" id="IPR043744">
    <property type="entry name" value="DUF5689"/>
</dbReference>
<dbReference type="Proteomes" id="UP001165489">
    <property type="component" value="Unassembled WGS sequence"/>
</dbReference>
<evidence type="ECO:0000259" key="2">
    <source>
        <dbReference type="Pfam" id="PF18942"/>
    </source>
</evidence>
<sequence length="424" mass="46530">MKKYSILSLYILSGLLILSSCLKEDDNPASGTPNPVAALPVVHNLYKGESLEITRESLFGAYITQGYVISDQSAGNIPAGQLTISYNWRSVNRGLTLFLSPEVAAGYEPGDFIEVNLENTRLERVNGTLGVTGLQSTQISRIDSNNSLDVAALDIARLKSNFSQFENTLVMVTADLVEFPENGKTLAGRTMIVDGSGESVAIYVDPAADFSDIRLAPSASFRGIAFQGEEGIEIRLRNAADLVEPSGPLYLGYPEDYEDPVASTKPSYNMVAIDNIVELKTGPWQMFQSILGDIQNRDRHVSGIQAVRFQQNLTVSAFLEMKYDLPKGASKVTFWYGSYFNDQGCTFQLEYSTDQGETWEIVGEPITDAHTFATSAIAKQASFLVDIREPVRFRINKLGLGPSNGTTVRNGRLGIDDFAVYENY</sequence>
<feature type="chain" id="PRO_5045561856" evidence="1">
    <location>
        <begin position="25"/>
        <end position="424"/>
    </location>
</feature>
<name>A0ABS9UXM0_9BACT</name>
<dbReference type="Pfam" id="PF18942">
    <property type="entry name" value="DUF5689"/>
    <property type="match status" value="1"/>
</dbReference>
<keyword evidence="1" id="KW-0732">Signal</keyword>
<reference evidence="3" key="1">
    <citation type="submission" date="2022-03" db="EMBL/GenBank/DDBJ databases">
        <title>De novo assembled genomes of Belliella spp. (Cyclobacteriaceae) strains.</title>
        <authorList>
            <person name="Szabo A."/>
            <person name="Korponai K."/>
            <person name="Felfoldi T."/>
        </authorList>
    </citation>
    <scope>NUCLEOTIDE SEQUENCE</scope>
    <source>
        <strain evidence="3">DSM 111904</strain>
    </source>
</reference>
<evidence type="ECO:0000313" key="4">
    <source>
        <dbReference type="Proteomes" id="UP001165489"/>
    </source>
</evidence>
<organism evidence="3 4">
    <name type="scientific">Belliella filtrata</name>
    <dbReference type="NCBI Taxonomy" id="2923435"/>
    <lineage>
        <taxon>Bacteria</taxon>
        <taxon>Pseudomonadati</taxon>
        <taxon>Bacteroidota</taxon>
        <taxon>Cytophagia</taxon>
        <taxon>Cytophagales</taxon>
        <taxon>Cyclobacteriaceae</taxon>
        <taxon>Belliella</taxon>
    </lineage>
</organism>
<keyword evidence="4" id="KW-1185">Reference proteome</keyword>
<dbReference type="PROSITE" id="PS51257">
    <property type="entry name" value="PROKAR_LIPOPROTEIN"/>
    <property type="match status" value="1"/>
</dbReference>
<gene>
    <name evidence="3" type="ORF">MM239_03780</name>
</gene>
<dbReference type="EMBL" id="JAKZGP010000005">
    <property type="protein sequence ID" value="MCH7408503.1"/>
    <property type="molecule type" value="Genomic_DNA"/>
</dbReference>
<feature type="signal peptide" evidence="1">
    <location>
        <begin position="1"/>
        <end position="24"/>
    </location>
</feature>
<comment type="caution">
    <text evidence="3">The sequence shown here is derived from an EMBL/GenBank/DDBJ whole genome shotgun (WGS) entry which is preliminary data.</text>
</comment>